<reference evidence="1 2" key="1">
    <citation type="journal article" date="2010" name="J. Bacteriol.">
        <title>The complete genome sequence of Croceibacter atlanticus HTCC2559T.</title>
        <authorList>
            <person name="Oh H.M."/>
            <person name="Kang I."/>
            <person name="Ferriera S."/>
            <person name="Giovannoni S.J."/>
            <person name="Cho J.C."/>
        </authorList>
    </citation>
    <scope>NUCLEOTIDE SEQUENCE [LARGE SCALE GENOMIC DNA]</scope>
    <source>
        <strain evidence="2">ATCC BAA-628 / HTCC2559 / KCTC 12090</strain>
    </source>
</reference>
<keyword evidence="2" id="KW-1185">Reference proteome</keyword>
<dbReference type="HOGENOM" id="CLU_057855_0_0_10"/>
<gene>
    <name evidence="1" type="ordered locus">CA2559_07605</name>
</gene>
<dbReference type="EMBL" id="CP002046">
    <property type="protein sequence ID" value="EAP88610.1"/>
    <property type="molecule type" value="Genomic_DNA"/>
</dbReference>
<accession>A3U8P3</accession>
<dbReference type="GeneID" id="89453292"/>
<dbReference type="AlphaFoldDB" id="A3U8P3"/>
<dbReference type="Proteomes" id="UP000002297">
    <property type="component" value="Chromosome"/>
</dbReference>
<evidence type="ECO:0008006" key="3">
    <source>
        <dbReference type="Google" id="ProtNLM"/>
    </source>
</evidence>
<evidence type="ECO:0000313" key="1">
    <source>
        <dbReference type="EMBL" id="EAP88610.1"/>
    </source>
</evidence>
<protein>
    <recommendedName>
        <fullName evidence="3">tRNA modification GTPase</fullName>
    </recommendedName>
</protein>
<dbReference type="RefSeq" id="WP_013187278.1">
    <property type="nucleotide sequence ID" value="NC_014230.1"/>
</dbReference>
<sequence length="404" mass="46887">MHKKILIYFILLIGYNSYSQSDFEKGYIINNSDNKTPCLIRVSDWFSSPINFEYKLTEESKPIKITTKSIKEFSSLDNFKYERQTVDIDRSSNQIKKLNYDNTPKFIEETLFLEVLVEGKATLYKYEEGNLIRYFFKTENQPIEQLIYKRYKSTINSSIKENNQFKQQLYTSLSTSNRSVSSFENIDYTQRDFFKIFEEFNNESGSDYTSYNTSDKRLYFNVTVKPGINFSSFEFENSIGNSRSVNFDNKTSFRLGAEIELYTTKAKTWSIFFEPTYQSYNAEKDFVIFVNPQVQTESRAIVDYKSVELPLGIKYHIPLSSNTTTFLSAAFISDIAINSTIQFDQGTSDKDIESGTNFMLGAGLKFKDYSIEAKYYTSRSLTKGDDDFSSDYNTFAIVLGYSIL</sequence>
<proteinExistence type="predicted"/>
<dbReference type="eggNOG" id="COG3468">
    <property type="taxonomic scope" value="Bacteria"/>
</dbReference>
<evidence type="ECO:0000313" key="2">
    <source>
        <dbReference type="Proteomes" id="UP000002297"/>
    </source>
</evidence>
<dbReference type="OrthoDB" id="921445at2"/>
<dbReference type="STRING" id="216432.CA2559_07605"/>
<dbReference type="KEGG" id="cat:CA2559_07605"/>
<organism evidence="1 2">
    <name type="scientific">Croceibacter atlanticus (strain ATCC BAA-628 / JCM 21780 / CIP 108009 / IAM 15332 / KCTC 12090 / HTCC2559)</name>
    <dbReference type="NCBI Taxonomy" id="216432"/>
    <lineage>
        <taxon>Bacteria</taxon>
        <taxon>Pseudomonadati</taxon>
        <taxon>Bacteroidota</taxon>
        <taxon>Flavobacteriia</taxon>
        <taxon>Flavobacteriales</taxon>
        <taxon>Flavobacteriaceae</taxon>
        <taxon>Croceibacter</taxon>
    </lineage>
</organism>
<name>A3U8P3_CROAH</name>